<feature type="compositionally biased region" description="Basic residues" evidence="1">
    <location>
        <begin position="285"/>
        <end position="295"/>
    </location>
</feature>
<feature type="region of interest" description="Disordered" evidence="1">
    <location>
        <begin position="993"/>
        <end position="1041"/>
    </location>
</feature>
<feature type="region of interest" description="Disordered" evidence="1">
    <location>
        <begin position="1"/>
        <end position="92"/>
    </location>
</feature>
<feature type="compositionally biased region" description="Gly residues" evidence="1">
    <location>
        <begin position="428"/>
        <end position="437"/>
    </location>
</feature>
<evidence type="ECO:0000313" key="3">
    <source>
        <dbReference type="Proteomes" id="UP000245884"/>
    </source>
</evidence>
<feature type="compositionally biased region" description="Low complexity" evidence="1">
    <location>
        <begin position="313"/>
        <end position="326"/>
    </location>
</feature>
<dbReference type="GeneID" id="37031028"/>
<dbReference type="Proteomes" id="UP000245884">
    <property type="component" value="Unassembled WGS sequence"/>
</dbReference>
<feature type="compositionally biased region" description="Polar residues" evidence="1">
    <location>
        <begin position="774"/>
        <end position="786"/>
    </location>
</feature>
<reference evidence="2 3" key="1">
    <citation type="journal article" date="2018" name="Mol. Biol. Evol.">
        <title>Broad Genomic Sampling Reveals a Smut Pathogenic Ancestry of the Fungal Clade Ustilaginomycotina.</title>
        <authorList>
            <person name="Kijpornyongpan T."/>
            <person name="Mondo S.J."/>
            <person name="Barry K."/>
            <person name="Sandor L."/>
            <person name="Lee J."/>
            <person name="Lipzen A."/>
            <person name="Pangilinan J."/>
            <person name="LaButti K."/>
            <person name="Hainaut M."/>
            <person name="Henrissat B."/>
            <person name="Grigoriev I.V."/>
            <person name="Spatafora J.W."/>
            <person name="Aime M.C."/>
        </authorList>
    </citation>
    <scope>NUCLEOTIDE SEQUENCE [LARGE SCALE GENOMIC DNA]</scope>
    <source>
        <strain evidence="2 3">MCA 5214</strain>
    </source>
</reference>
<feature type="compositionally biased region" description="Polar residues" evidence="1">
    <location>
        <begin position="129"/>
        <end position="154"/>
    </location>
</feature>
<feature type="compositionally biased region" description="Low complexity" evidence="1">
    <location>
        <begin position="67"/>
        <end position="85"/>
    </location>
</feature>
<feature type="region of interest" description="Disordered" evidence="1">
    <location>
        <begin position="919"/>
        <end position="955"/>
    </location>
</feature>
<proteinExistence type="predicted"/>
<feature type="compositionally biased region" description="Polar residues" evidence="1">
    <location>
        <begin position="226"/>
        <end position="243"/>
    </location>
</feature>
<name>A0A316UTX6_9BASI</name>
<feature type="region of interest" description="Disordered" evidence="1">
    <location>
        <begin position="840"/>
        <end position="897"/>
    </location>
</feature>
<feature type="compositionally biased region" description="Basic and acidic residues" evidence="1">
    <location>
        <begin position="416"/>
        <end position="427"/>
    </location>
</feature>
<feature type="compositionally biased region" description="Polar residues" evidence="1">
    <location>
        <begin position="887"/>
        <end position="897"/>
    </location>
</feature>
<keyword evidence="3" id="KW-1185">Reference proteome</keyword>
<feature type="compositionally biased region" description="Pro residues" evidence="1">
    <location>
        <begin position="257"/>
        <end position="274"/>
    </location>
</feature>
<evidence type="ECO:0000256" key="1">
    <source>
        <dbReference type="SAM" id="MobiDB-lite"/>
    </source>
</evidence>
<feature type="compositionally biased region" description="Gly residues" evidence="1">
    <location>
        <begin position="1111"/>
        <end position="1122"/>
    </location>
</feature>
<organism evidence="2 3">
    <name type="scientific">Jaminaea rosea</name>
    <dbReference type="NCBI Taxonomy" id="1569628"/>
    <lineage>
        <taxon>Eukaryota</taxon>
        <taxon>Fungi</taxon>
        <taxon>Dikarya</taxon>
        <taxon>Basidiomycota</taxon>
        <taxon>Ustilaginomycotina</taxon>
        <taxon>Exobasidiomycetes</taxon>
        <taxon>Microstromatales</taxon>
        <taxon>Microstromatales incertae sedis</taxon>
        <taxon>Jaminaea</taxon>
    </lineage>
</organism>
<evidence type="ECO:0000313" key="2">
    <source>
        <dbReference type="EMBL" id="PWN27363.1"/>
    </source>
</evidence>
<feature type="compositionally biased region" description="Polar residues" evidence="1">
    <location>
        <begin position="370"/>
        <end position="388"/>
    </location>
</feature>
<feature type="compositionally biased region" description="Low complexity" evidence="1">
    <location>
        <begin position="1000"/>
        <end position="1010"/>
    </location>
</feature>
<dbReference type="AlphaFoldDB" id="A0A316UTX6"/>
<dbReference type="EMBL" id="KZ819668">
    <property type="protein sequence ID" value="PWN27363.1"/>
    <property type="molecule type" value="Genomic_DNA"/>
</dbReference>
<feature type="compositionally biased region" description="Polar residues" evidence="1">
    <location>
        <begin position="1"/>
        <end position="11"/>
    </location>
</feature>
<feature type="compositionally biased region" description="Polar residues" evidence="1">
    <location>
        <begin position="1017"/>
        <end position="1035"/>
    </location>
</feature>
<feature type="region of interest" description="Disordered" evidence="1">
    <location>
        <begin position="1084"/>
        <end position="1122"/>
    </location>
</feature>
<dbReference type="RefSeq" id="XP_025361975.1">
    <property type="nucleotide sequence ID" value="XM_025509205.1"/>
</dbReference>
<feature type="region of interest" description="Disordered" evidence="1">
    <location>
        <begin position="313"/>
        <end position="490"/>
    </location>
</feature>
<feature type="compositionally biased region" description="Polar residues" evidence="1">
    <location>
        <begin position="168"/>
        <end position="188"/>
    </location>
</feature>
<feature type="region of interest" description="Disordered" evidence="1">
    <location>
        <begin position="106"/>
        <end position="300"/>
    </location>
</feature>
<accession>A0A316UTX6</accession>
<protein>
    <submittedName>
        <fullName evidence="2">Uncharacterized protein</fullName>
    </submittedName>
</protein>
<feature type="compositionally biased region" description="Pro residues" evidence="1">
    <location>
        <begin position="394"/>
        <end position="403"/>
    </location>
</feature>
<feature type="compositionally biased region" description="Polar residues" evidence="1">
    <location>
        <begin position="859"/>
        <end position="871"/>
    </location>
</feature>
<feature type="compositionally biased region" description="Polar residues" evidence="1">
    <location>
        <begin position="919"/>
        <end position="930"/>
    </location>
</feature>
<gene>
    <name evidence="2" type="ORF">BDZ90DRAFT_279723</name>
</gene>
<feature type="region of interest" description="Disordered" evidence="1">
    <location>
        <begin position="774"/>
        <end position="799"/>
    </location>
</feature>
<sequence>MTGISPSQASPESPVLPSPAQTHMPTVTPPRLTRSERTALGLPPRPSRIEQLAQANPSDETDDATLSEHFSSPSSTTDSSMPQSPDLARNVGPQFALSKTWADMTEEDLALQGPVPLPSPTFEDETGNDHLTSPDQPPRASTTKLRSTTISTAPSPIDGACAQRRTFTRSSSEPQAVLSQEHLVQSLNAAWDEDKSPSHSGPTPEPKSPLSQVCAPGEADSAPISPITNTEAAPVAASTQTSKAPAISQAPISDWDSPPPPPAAPAPQWRPPPILSRNAYLARPQRGRGAGRTRGRGVGIAFPFGERPTYAAPAAATAAAEPARGPHGWHTGNKEHASLQTTASKRPFNDWDESHFPPLPGSAARKSIALESTSKPEMTTAKETQATPREQPVPAAPALPPPTCEWDADPTTPDPTHMRNERGEWMGRGRGRWGGAGWPAAPRRTTTASSRRAFPSPVHSASFLQPARKPDSWDDEGEQTTGPQQQAALAMNGVCDQADGSWDDPVATATATTQQLTTEVPALIPHRAATAAHTAAAPTVRLADTTLLPPPGLPSKQKSPTPALQSTNPKLATMQIPIPATNRPHFPWQSPFSHAVDTIAGSKVSLKGIAKGDQGVLIGDKTAQQYLSPRPSSASPALQFGSLKLELADDVDAAEQRGKRVSVSIQTDLHQSCTVSNGVLRPGTPRANGAPPAIYVQVSELHRSLPSGLAIDAGNRVYDVRGNPTLGDWVVPAPLGFRPAPPMAVVNGWEHGKGEKAGPSSAPAADVFDPTTNATASSAMTKQPFSQAVPLPGRPSQRLSSLQPDAQAVALATAAHQVMTAQMQAQPVTQARPLLAHEVPTQQHQNDESGLAPPIMLKSQPTAGGTATSVHSAWPPGEGPDSANGIGVNNMSSKPAQQQTHFIGQDNGYLIPRSDQAQDWATHSVSTPTLSPGRGGLQHHIPRRGAPLYPPISMRGERPRPPAWTGPRQGQGITESTDEVTYWAPSAQYNVSAPQQISQSSGSWRAGASPRRGRGGNVTSPTFHHQQAHVPSSMPSPVAVTSAWTPPTAPAAWIQHQQQGVMAAGPQHPFFHQHYHNQFQPSQHRGFAAGYQPQQPQQQLRESGADTESDGGVGGQGGETWT</sequence>
<feature type="compositionally biased region" description="Low complexity" evidence="1">
    <location>
        <begin position="438"/>
        <end position="456"/>
    </location>
</feature>